<dbReference type="Gene3D" id="1.10.10.10">
    <property type="entry name" value="Winged helix-like DNA-binding domain superfamily/Winged helix DNA-binding domain"/>
    <property type="match status" value="1"/>
</dbReference>
<gene>
    <name evidence="5" type="ORF">H7B90_29445</name>
</gene>
<keyword evidence="3" id="KW-0119">Carbohydrate metabolism</keyword>
<feature type="domain" description="HTH marR-type" evidence="4">
    <location>
        <begin position="16"/>
        <end position="59"/>
    </location>
</feature>
<evidence type="ECO:0000313" key="6">
    <source>
        <dbReference type="Proteomes" id="UP000553776"/>
    </source>
</evidence>
<dbReference type="InterPro" id="IPR043129">
    <property type="entry name" value="ATPase_NBD"/>
</dbReference>
<accession>A0A841U790</accession>
<dbReference type="Pfam" id="PF12802">
    <property type="entry name" value="MarR_2"/>
    <property type="match status" value="1"/>
</dbReference>
<name>A0A841U790_9BACL</name>
<organism evidence="5 6">
    <name type="scientific">Cohnella xylanilytica</name>
    <dbReference type="NCBI Taxonomy" id="557555"/>
    <lineage>
        <taxon>Bacteria</taxon>
        <taxon>Bacillati</taxon>
        <taxon>Bacillota</taxon>
        <taxon>Bacilli</taxon>
        <taxon>Bacillales</taxon>
        <taxon>Paenibacillaceae</taxon>
        <taxon>Cohnella</taxon>
    </lineage>
</organism>
<comment type="similarity">
    <text evidence="2">Belongs to the ROK (NagC/XylR) family.</text>
</comment>
<comment type="caution">
    <text evidence="5">The sequence shown here is derived from an EMBL/GenBank/DDBJ whole genome shotgun (WGS) entry which is preliminary data.</text>
</comment>
<keyword evidence="6" id="KW-1185">Reference proteome</keyword>
<dbReference type="PANTHER" id="PTHR18964">
    <property type="entry name" value="ROK (REPRESSOR, ORF, KINASE) FAMILY"/>
    <property type="match status" value="1"/>
</dbReference>
<dbReference type="CDD" id="cd24076">
    <property type="entry name" value="ASKHA_ATPase_ROK_BsXylR-like"/>
    <property type="match status" value="1"/>
</dbReference>
<dbReference type="Pfam" id="PF00480">
    <property type="entry name" value="ROK"/>
    <property type="match status" value="1"/>
</dbReference>
<dbReference type="PANTHER" id="PTHR18964:SF149">
    <property type="entry name" value="BIFUNCTIONAL UDP-N-ACETYLGLUCOSAMINE 2-EPIMERASE_N-ACETYLMANNOSAMINE KINASE"/>
    <property type="match status" value="1"/>
</dbReference>
<dbReference type="InterPro" id="IPR036390">
    <property type="entry name" value="WH_DNA-bd_sf"/>
</dbReference>
<dbReference type="InterPro" id="IPR000600">
    <property type="entry name" value="ROK"/>
</dbReference>
<dbReference type="SUPFAM" id="SSF53067">
    <property type="entry name" value="Actin-like ATPase domain"/>
    <property type="match status" value="1"/>
</dbReference>
<dbReference type="InterPro" id="IPR000835">
    <property type="entry name" value="HTH_MarR-typ"/>
</dbReference>
<dbReference type="AlphaFoldDB" id="A0A841U790"/>
<evidence type="ECO:0000313" key="5">
    <source>
        <dbReference type="EMBL" id="MBB6695522.1"/>
    </source>
</evidence>
<dbReference type="Proteomes" id="UP000553776">
    <property type="component" value="Unassembled WGS sequence"/>
</dbReference>
<dbReference type="GO" id="GO:0003700">
    <property type="term" value="F:DNA-binding transcription factor activity"/>
    <property type="evidence" value="ECO:0007669"/>
    <property type="project" value="InterPro"/>
</dbReference>
<dbReference type="SUPFAM" id="SSF46785">
    <property type="entry name" value="Winged helix' DNA-binding domain"/>
    <property type="match status" value="1"/>
</dbReference>
<evidence type="ECO:0000256" key="3">
    <source>
        <dbReference type="ARBA" id="ARBA00022629"/>
    </source>
</evidence>
<keyword evidence="3" id="KW-0859">Xylose metabolism</keyword>
<evidence type="ECO:0000259" key="4">
    <source>
        <dbReference type="Pfam" id="PF12802"/>
    </source>
</evidence>
<evidence type="ECO:0000256" key="1">
    <source>
        <dbReference type="ARBA" id="ARBA00002486"/>
    </source>
</evidence>
<evidence type="ECO:0000256" key="2">
    <source>
        <dbReference type="ARBA" id="ARBA00006479"/>
    </source>
</evidence>
<comment type="function">
    <text evidence="1">Transcriptional repressor of xylose-utilizing enzymes.</text>
</comment>
<sequence>MKTTTGDQALIKRMNTAIVLEAILREEPLSRAKISELTGLNKATVSSLVQDLIDNRLVREIGTGVSSGGRKPVLLEFIASAGYAVGIDLGVNYLRGVLTDLRGTIVAERQAPLPSPGADEAFNVLRPFIQELMADAPASAFGVVGIGVGVPGLVDRGGTVLYAPNMGWRDIPLKEALGRTFGIPVLIDNEANVGALGEQKYGIGRGISNMVYVSVGIGIGTGLILHRELYKGASGFSGELGHLSVEAHGKPCRCGNRGCWELYASEQALLDQAAELGYPRDLDELLAAASAGDAKVRKLLEGIGEYLGVGISNIVNVFNPNAVVIGNRMSKAHPWLEEAVRRTVEQRALGFHLRNVHLLYAELGERSAVMGAAELAISAFFDRLKSA</sequence>
<dbReference type="InterPro" id="IPR049874">
    <property type="entry name" value="ROK_cs"/>
</dbReference>
<dbReference type="EMBL" id="JACJVR010000129">
    <property type="protein sequence ID" value="MBB6695522.1"/>
    <property type="molecule type" value="Genomic_DNA"/>
</dbReference>
<reference evidence="5 6" key="1">
    <citation type="submission" date="2020-08" db="EMBL/GenBank/DDBJ databases">
        <title>Cohnella phylogeny.</title>
        <authorList>
            <person name="Dunlap C."/>
        </authorList>
    </citation>
    <scope>NUCLEOTIDE SEQUENCE [LARGE SCALE GENOMIC DNA]</scope>
    <source>
        <strain evidence="5 6">DSM 25239</strain>
    </source>
</reference>
<protein>
    <submittedName>
        <fullName evidence="5">ROK family transcriptional regulator</fullName>
    </submittedName>
</protein>
<dbReference type="Gene3D" id="3.30.420.40">
    <property type="match status" value="2"/>
</dbReference>
<proteinExistence type="inferred from homology"/>
<dbReference type="InterPro" id="IPR036388">
    <property type="entry name" value="WH-like_DNA-bd_sf"/>
</dbReference>
<dbReference type="GO" id="GO:0042732">
    <property type="term" value="P:D-xylose metabolic process"/>
    <property type="evidence" value="ECO:0007669"/>
    <property type="project" value="UniProtKB-KW"/>
</dbReference>
<dbReference type="RefSeq" id="WP_185139474.1">
    <property type="nucleotide sequence ID" value="NZ_JACJVR010000129.1"/>
</dbReference>
<dbReference type="PROSITE" id="PS01125">
    <property type="entry name" value="ROK"/>
    <property type="match status" value="1"/>
</dbReference>